<keyword evidence="3" id="KW-1185">Reference proteome</keyword>
<dbReference type="InterPro" id="IPR051043">
    <property type="entry name" value="Sulfatase_Mod_Factor_Kinase"/>
</dbReference>
<protein>
    <submittedName>
        <fullName evidence="2">Formylglycine-generating enzyme family protein</fullName>
    </submittedName>
</protein>
<feature type="domain" description="Sulfatase-modifying factor enzyme-like" evidence="1">
    <location>
        <begin position="375"/>
        <end position="602"/>
    </location>
</feature>
<accession>A0ABR8CSP0</accession>
<gene>
    <name evidence="2" type="ORF">H6G18_18945</name>
</gene>
<evidence type="ECO:0000313" key="3">
    <source>
        <dbReference type="Proteomes" id="UP000607281"/>
    </source>
</evidence>
<evidence type="ECO:0000313" key="2">
    <source>
        <dbReference type="EMBL" id="MBD2346207.1"/>
    </source>
</evidence>
<dbReference type="EMBL" id="JACJRF010000038">
    <property type="protein sequence ID" value="MBD2346207.1"/>
    <property type="molecule type" value="Genomic_DNA"/>
</dbReference>
<sequence length="614" mass="70607">MAWENRAILTPTPAENWGYKELELGQQFIILPATIQGFLVLSQRLRQGVATYLLAEETRIPLPDELRIQPYLWIERNPPPSEQVNFMLDSLEKYLSKDGFYWLSACAVFPELHWHITIYLGNVLKTESGASLIDVCSLADLARLPWLRYGYIPDWLRVYLINTLTPQQQQIIRTALQNLLITAVQGSVSKLQLEIARKYHTLLTKLANSILDLLSKRADVNSPLRDYIFLDFMRHEPVLAIKVSDEFSRVLQRQKRFYWWIKVLRKLGIVNQVPSHRRNFVELANSNSSLINRRRFLKWFVWGGVSLLTSTLAHHITQNYSRNTNTWPSPGSAPNLLEAFDFEIVVVNSQGNTADRAQRTAQYFIENLGNGVTLEMVAIPSGSFMMGSPGQEQRRNLFESPQRQVNLSGFFMGKYEVTQAQYQAVMGNNPANFQGETRPIEQVSWENAIEFCQKLRQITGRNYRLPSEAEWEYACRSGTTTPFYFGLTITAELVNYDGSRTYASAPQGLFRRQTTPVGSFPPNAFGLYDMHGNVWEWCQDHWHDSYNGAPTDGSVWLNDNDNQSLHLLRGGSWYDIPEDCRSAFRNYFNRNRRSNYIGFRVVCDGVGVRTSFLS</sequence>
<dbReference type="Proteomes" id="UP000607281">
    <property type="component" value="Unassembled WGS sequence"/>
</dbReference>
<name>A0ABR8CSP0_9NOST</name>
<dbReference type="SUPFAM" id="SSF56436">
    <property type="entry name" value="C-type lectin-like"/>
    <property type="match status" value="1"/>
</dbReference>
<evidence type="ECO:0000259" key="1">
    <source>
        <dbReference type="Pfam" id="PF03781"/>
    </source>
</evidence>
<dbReference type="Gene3D" id="3.90.1580.10">
    <property type="entry name" value="paralog of FGE (formylglycine-generating enzyme)"/>
    <property type="match status" value="1"/>
</dbReference>
<dbReference type="InterPro" id="IPR042095">
    <property type="entry name" value="SUMF_sf"/>
</dbReference>
<dbReference type="PANTHER" id="PTHR23150">
    <property type="entry name" value="SULFATASE MODIFYING FACTOR 1, 2"/>
    <property type="match status" value="1"/>
</dbReference>
<dbReference type="PANTHER" id="PTHR23150:SF19">
    <property type="entry name" value="FORMYLGLYCINE-GENERATING ENZYME"/>
    <property type="match status" value="1"/>
</dbReference>
<proteinExistence type="predicted"/>
<reference evidence="2 3" key="1">
    <citation type="journal article" date="2020" name="ISME J.">
        <title>Comparative genomics reveals insights into cyanobacterial evolution and habitat adaptation.</title>
        <authorList>
            <person name="Chen M.Y."/>
            <person name="Teng W.K."/>
            <person name="Zhao L."/>
            <person name="Hu C.X."/>
            <person name="Zhou Y.K."/>
            <person name="Han B.P."/>
            <person name="Song L.R."/>
            <person name="Shu W.S."/>
        </authorList>
    </citation>
    <scope>NUCLEOTIDE SEQUENCE [LARGE SCALE GENOMIC DNA]</scope>
    <source>
        <strain evidence="2 3">FACHB-260</strain>
    </source>
</reference>
<dbReference type="Pfam" id="PF03781">
    <property type="entry name" value="FGE-sulfatase"/>
    <property type="match status" value="1"/>
</dbReference>
<comment type="caution">
    <text evidence="2">The sequence shown here is derived from an EMBL/GenBank/DDBJ whole genome shotgun (WGS) entry which is preliminary data.</text>
</comment>
<dbReference type="InterPro" id="IPR005532">
    <property type="entry name" value="SUMF_dom"/>
</dbReference>
<dbReference type="InterPro" id="IPR016187">
    <property type="entry name" value="CTDL_fold"/>
</dbReference>
<organism evidence="2 3">
    <name type="scientific">Anabaena subtropica FACHB-260</name>
    <dbReference type="NCBI Taxonomy" id="2692884"/>
    <lineage>
        <taxon>Bacteria</taxon>
        <taxon>Bacillati</taxon>
        <taxon>Cyanobacteriota</taxon>
        <taxon>Cyanophyceae</taxon>
        <taxon>Nostocales</taxon>
        <taxon>Nostocaceae</taxon>
        <taxon>Anabaena</taxon>
    </lineage>
</organism>